<keyword evidence="21" id="KW-0511">Multifunctional enzyme</keyword>
<comment type="subcellular location">
    <subcellularLocation>
        <location evidence="2">Nucleus</location>
    </subcellularLocation>
</comment>
<evidence type="ECO:0000256" key="15">
    <source>
        <dbReference type="ARBA" id="ARBA00022840"/>
    </source>
</evidence>
<dbReference type="InterPro" id="IPR011604">
    <property type="entry name" value="PDDEXK-like_dom_sf"/>
</dbReference>
<evidence type="ECO:0000259" key="25">
    <source>
        <dbReference type="Pfam" id="PF13086"/>
    </source>
</evidence>
<evidence type="ECO:0000256" key="11">
    <source>
        <dbReference type="ARBA" id="ARBA00022759"/>
    </source>
</evidence>
<evidence type="ECO:0000256" key="9">
    <source>
        <dbReference type="ARBA" id="ARBA00022723"/>
    </source>
</evidence>
<feature type="domain" description="DNA replication factor Dna2 N-terminal" evidence="24">
    <location>
        <begin position="368"/>
        <end position="454"/>
    </location>
</feature>
<dbReference type="GO" id="GO:0017116">
    <property type="term" value="F:single-stranded DNA helicase activity"/>
    <property type="evidence" value="ECO:0007669"/>
    <property type="project" value="InterPro"/>
</dbReference>
<dbReference type="CDD" id="cd18041">
    <property type="entry name" value="DEXXQc_DNA2"/>
    <property type="match status" value="1"/>
</dbReference>
<feature type="compositionally biased region" description="Low complexity" evidence="23">
    <location>
        <begin position="338"/>
        <end position="355"/>
    </location>
</feature>
<keyword evidence="17" id="KW-0411">Iron-sulfur</keyword>
<dbReference type="InterPro" id="IPR014808">
    <property type="entry name" value="DNA_replication_fac_Dna2_N"/>
</dbReference>
<evidence type="ECO:0000256" key="16">
    <source>
        <dbReference type="ARBA" id="ARBA00023004"/>
    </source>
</evidence>
<dbReference type="PANTHER" id="PTHR43788:SF8">
    <property type="entry name" value="DNA-BINDING PROTEIN SMUBP-2"/>
    <property type="match status" value="1"/>
</dbReference>
<feature type="region of interest" description="Disordered" evidence="23">
    <location>
        <begin position="266"/>
        <end position="295"/>
    </location>
</feature>
<dbReference type="InterPro" id="IPR026851">
    <property type="entry name" value="Dna2/JHS1_DEXXQ-box"/>
</dbReference>
<dbReference type="GO" id="GO:0051539">
    <property type="term" value="F:4 iron, 4 sulfur cluster binding"/>
    <property type="evidence" value="ECO:0007669"/>
    <property type="project" value="UniProtKB-KW"/>
</dbReference>
<dbReference type="PANTHER" id="PTHR43788">
    <property type="entry name" value="DNA2/NAM7 HELICASE FAMILY MEMBER"/>
    <property type="match status" value="1"/>
</dbReference>
<keyword evidence="19" id="KW-0234">DNA repair</keyword>
<comment type="cofactor">
    <cofactor evidence="1">
        <name>[4Fe-4S] cluster</name>
        <dbReference type="ChEBI" id="CHEBI:49883"/>
    </cofactor>
</comment>
<dbReference type="GO" id="GO:0016887">
    <property type="term" value="F:ATP hydrolysis activity"/>
    <property type="evidence" value="ECO:0007669"/>
    <property type="project" value="RHEA"/>
</dbReference>
<evidence type="ECO:0000256" key="13">
    <source>
        <dbReference type="ARBA" id="ARBA00022801"/>
    </source>
</evidence>
<feature type="compositionally biased region" description="Low complexity" evidence="23">
    <location>
        <begin position="117"/>
        <end position="138"/>
    </location>
</feature>
<keyword evidence="12" id="KW-0227">DNA damage</keyword>
<dbReference type="InterPro" id="IPR041679">
    <property type="entry name" value="DNA2/NAM7-like_C"/>
</dbReference>
<protein>
    <recommendedName>
        <fullName evidence="5">DNA replication ATP-dependent helicase/nuclease DNA2</fullName>
        <ecNumber evidence="4">3.6.4.12</ecNumber>
    </recommendedName>
</protein>
<feature type="compositionally biased region" description="Polar residues" evidence="23">
    <location>
        <begin position="309"/>
        <end position="319"/>
    </location>
</feature>
<evidence type="ECO:0000256" key="8">
    <source>
        <dbReference type="ARBA" id="ARBA00022722"/>
    </source>
</evidence>
<feature type="domain" description="DNA replication factor Dna2 N-terminal" evidence="24">
    <location>
        <begin position="511"/>
        <end position="620"/>
    </location>
</feature>
<dbReference type="FunFam" id="3.40.50.300:FF:000789">
    <property type="entry name" value="DNA replication ATP-dependent helicase/nuclease DNA2"/>
    <property type="match status" value="1"/>
</dbReference>
<dbReference type="GO" id="GO:0006260">
    <property type="term" value="P:DNA replication"/>
    <property type="evidence" value="ECO:0007669"/>
    <property type="project" value="UniProtKB-KW"/>
</dbReference>
<comment type="catalytic activity">
    <reaction evidence="22">
        <text>ATP + H2O = ADP + phosphate + H(+)</text>
        <dbReference type="Rhea" id="RHEA:13065"/>
        <dbReference type="ChEBI" id="CHEBI:15377"/>
        <dbReference type="ChEBI" id="CHEBI:15378"/>
        <dbReference type="ChEBI" id="CHEBI:30616"/>
        <dbReference type="ChEBI" id="CHEBI:43474"/>
        <dbReference type="ChEBI" id="CHEBI:456216"/>
        <dbReference type="EC" id="3.6.4.12"/>
    </reaction>
</comment>
<feature type="compositionally biased region" description="Polar residues" evidence="23">
    <location>
        <begin position="356"/>
        <end position="368"/>
    </location>
</feature>
<keyword evidence="9" id="KW-0479">Metal-binding</keyword>
<evidence type="ECO:0000256" key="1">
    <source>
        <dbReference type="ARBA" id="ARBA00001966"/>
    </source>
</evidence>
<evidence type="ECO:0000256" key="12">
    <source>
        <dbReference type="ARBA" id="ARBA00022763"/>
    </source>
</evidence>
<feature type="compositionally biased region" description="Basic and acidic residues" evidence="23">
    <location>
        <begin position="279"/>
        <end position="294"/>
    </location>
</feature>
<keyword evidence="7" id="KW-0235">DNA replication</keyword>
<dbReference type="InterPro" id="IPR047187">
    <property type="entry name" value="SF1_C_Upf1"/>
</dbReference>
<evidence type="ECO:0000256" key="20">
    <source>
        <dbReference type="ARBA" id="ARBA00023242"/>
    </source>
</evidence>
<keyword evidence="10" id="KW-0547">Nucleotide-binding</keyword>
<name>A0A5C3EYQ2_9BASI</name>
<evidence type="ECO:0000256" key="21">
    <source>
        <dbReference type="ARBA" id="ARBA00023268"/>
    </source>
</evidence>
<dbReference type="OrthoDB" id="6513042at2759"/>
<evidence type="ECO:0000259" key="24">
    <source>
        <dbReference type="Pfam" id="PF08696"/>
    </source>
</evidence>
<dbReference type="EMBL" id="OOIP01000005">
    <property type="protein sequence ID" value="SPO36796.1"/>
    <property type="molecule type" value="Genomic_DNA"/>
</dbReference>
<dbReference type="InterPro" id="IPR050534">
    <property type="entry name" value="Coronavir_polyprotein_1ab"/>
</dbReference>
<evidence type="ECO:0000313" key="28">
    <source>
        <dbReference type="Proteomes" id="UP000323386"/>
    </source>
</evidence>
<feature type="compositionally biased region" description="Polar residues" evidence="23">
    <location>
        <begin position="267"/>
        <end position="276"/>
    </location>
</feature>
<accession>A0A5C3EYQ2</accession>
<evidence type="ECO:0000256" key="18">
    <source>
        <dbReference type="ARBA" id="ARBA00023125"/>
    </source>
</evidence>
<dbReference type="GO" id="GO:0005524">
    <property type="term" value="F:ATP binding"/>
    <property type="evidence" value="ECO:0007669"/>
    <property type="project" value="UniProtKB-KW"/>
</dbReference>
<reference evidence="27 28" key="1">
    <citation type="submission" date="2018-03" db="EMBL/GenBank/DDBJ databases">
        <authorList>
            <person name="Guldener U."/>
        </authorList>
    </citation>
    <scope>NUCLEOTIDE SEQUENCE [LARGE SCALE GENOMIC DNA]</scope>
    <source>
        <strain evidence="27 28">DAOM196992</strain>
    </source>
</reference>
<dbReference type="Gene3D" id="3.40.50.300">
    <property type="entry name" value="P-loop containing nucleotide triphosphate hydrolases"/>
    <property type="match status" value="2"/>
</dbReference>
<evidence type="ECO:0000259" key="26">
    <source>
        <dbReference type="Pfam" id="PF13087"/>
    </source>
</evidence>
<feature type="domain" description="DNA2/NAM7 helicase helicase" evidence="25">
    <location>
        <begin position="1071"/>
        <end position="1176"/>
    </location>
</feature>
<feature type="region of interest" description="Disordered" evidence="23">
    <location>
        <begin position="1513"/>
        <end position="1637"/>
    </location>
</feature>
<feature type="region of interest" description="Disordered" evidence="23">
    <location>
        <begin position="629"/>
        <end position="653"/>
    </location>
</feature>
<evidence type="ECO:0000313" key="27">
    <source>
        <dbReference type="EMBL" id="SPO36796.1"/>
    </source>
</evidence>
<evidence type="ECO:0000256" key="19">
    <source>
        <dbReference type="ARBA" id="ARBA00023204"/>
    </source>
</evidence>
<evidence type="ECO:0000256" key="10">
    <source>
        <dbReference type="ARBA" id="ARBA00022741"/>
    </source>
</evidence>
<proteinExistence type="inferred from homology"/>
<dbReference type="FunFam" id="3.40.50.300:FF:000721">
    <property type="entry name" value="DNA replication ATP-dependent helicase/nuclease DNA2"/>
    <property type="match status" value="1"/>
</dbReference>
<comment type="similarity">
    <text evidence="3">Belongs to the DNA2/NAM7 helicase family.</text>
</comment>
<feature type="domain" description="DNA2/NAM7 helicase helicase" evidence="25">
    <location>
        <begin position="1186"/>
        <end position="1251"/>
    </location>
</feature>
<evidence type="ECO:0000256" key="4">
    <source>
        <dbReference type="ARBA" id="ARBA00012551"/>
    </source>
</evidence>
<keyword evidence="20" id="KW-0539">Nucleus</keyword>
<feature type="compositionally biased region" description="Acidic residues" evidence="23">
    <location>
        <begin position="323"/>
        <end position="333"/>
    </location>
</feature>
<keyword evidence="16" id="KW-0408">Iron</keyword>
<keyword evidence="8" id="KW-0540">Nuclease</keyword>
<dbReference type="InterPro" id="IPR041677">
    <property type="entry name" value="DNA2/NAM7_AAA_11"/>
</dbReference>
<evidence type="ECO:0000256" key="2">
    <source>
        <dbReference type="ARBA" id="ARBA00004123"/>
    </source>
</evidence>
<dbReference type="GO" id="GO:0043139">
    <property type="term" value="F:5'-3' DNA helicase activity"/>
    <property type="evidence" value="ECO:0007669"/>
    <property type="project" value="TreeGrafter"/>
</dbReference>
<feature type="compositionally biased region" description="Low complexity" evidence="23">
    <location>
        <begin position="1553"/>
        <end position="1598"/>
    </location>
</feature>
<feature type="compositionally biased region" description="Low complexity" evidence="23">
    <location>
        <begin position="27"/>
        <end position="56"/>
    </location>
</feature>
<dbReference type="Pfam" id="PF08696">
    <property type="entry name" value="Dna2"/>
    <property type="match status" value="2"/>
</dbReference>
<feature type="region of interest" description="Disordered" evidence="23">
    <location>
        <begin position="457"/>
        <end position="496"/>
    </location>
</feature>
<dbReference type="GO" id="GO:0003677">
    <property type="term" value="F:DNA binding"/>
    <property type="evidence" value="ECO:0007669"/>
    <property type="project" value="UniProtKB-KW"/>
</dbReference>
<dbReference type="GO" id="GO:0035861">
    <property type="term" value="C:site of double-strand break"/>
    <property type="evidence" value="ECO:0007669"/>
    <property type="project" value="UniProtKB-ARBA"/>
</dbReference>
<sequence length="1637" mass="179437">MAVDVEQQFMDQLFEGLDADTFNLPWSSQPSPQRKPQASQRSPSRSPTRPPSASASLIKRRSQTHIQQRGSHTDPDADPDANTDISRDLRPSPFAPNVLYSHADVDTHRTGGSKPTAANDAADRQAAQPRRPSAPLPARTDDPLSRFPTKGWKLDDMSQPAQLHRQQQRQRQRAYTRCLVVGIAERVYHPAGPSSSRPRVERVLILHLSHRDQSLPPRRRNRSQAAAETVQDEPEVRIAVLRDEWQSTDVRPGDYIHLVGRFERDQTSVPHQSSWSARLADRQDRNHGRCRGDDDAAVATPKVEVEINADTSSLPSSRCATEPDGDADDDADLWAEMGSLPSLSQPSPSQSQPGQTAPTMILSSQPASQWDDWDSRDNLLILHPDVLVPATKVSDVSSCVRKPVVQDRLRGGSDLTVPLVLGTMLHEVLQACLTGRGSSIDAKEERALLETICRVKREEEQQREREQQPNRQDEAADHEQPRPPPSRSDSGLDAPASVRDWPATWTGIGDFSRPFALAQIRSQVQLNIDSLFAIGLDTDQAYARLEAAAAPFGRFAAVYLTADERDIGSDGFRDDATIADIRSASSAPVKTRLTRILDVEEEVWSPMYGLKGKVDVTIEALVLEPDMDSNGGGGQLLDGQPRRTFSDPRSASMSAPLRTRSLAAVGSATAAPLSTARSARGHLSVSVMPLELKTGRSTAVGMEHRAQTMLYTLMLSDRYGCDVQDGLLYYSKSGQLHRIRKSRNEVRGLIMGRNELAGYLVKREGDDGSGEDVTAPLPPTIDNDHKCRRCYAVDGCMLLRRAIENVVDPDPNSEGAELTKDAAVVSTPIAGLYAQKTAHMTQTHADFFKKWSSLLSLEEQDLVRFRRELWTMTAASRENVGRCFADMRLVCRDEGAGASERTSARMMRRFTYAFERSSPDDGGIFGSQASAAATSLLSGHISLNDPVTISIEPALLSVAQGFVTALTATRIEIGLDHDLLPSLQRSIEEAGSTRLDASAMASIVFRIDRDELSAGMGKVRSNLAALFWPGEAGDTKRRELIVDLRPPRFSSSEAGEVGGNGQVSTPALPDHLNVDQRAAMHKVLSAQDYALILGMPGTGKTTTVAELIKLLVSRGKSVLLTSYTHSAVDTILRKLVIDGRRSCDQPGLEGQCHRPLRMLRLGNADKVHPDTRHLTLPPASTTAHLEELLLAPDVVATTCLSISHVVFSKRRFDYCIVDEASQITLPTCLGPLRFADRFVLVGDHFQLPPLVRNPQAKRGGGGLETSLFKLLSERYEAEAMVCLRRQYRMNRDVMALSNEVIYGGRLRCGSEAVAMQRLSLPRRVGGKHEERTRALPEWTKRVLDPDHSVVFLDTDALPSLESCSGSLLQNSGEIRLVTLLANVLLQGGVAPDDMAAITPYRHQLKLLSLSLHPAIETLTADKAQGRDKDVIFLSLVRSNRFGTVGELLHDWRRLNVAFTRARKKLVVVGSWSTLEASDEVSKFLGVIARRGWRTPVGSWSEVDDVERGVREAASDIDAEAEGAEPASSRRNVKMGGAPPPSCLPVQRDGDIMSASVSPTSSPSPNRRSTITATTTTPPRPSQSKLTSFFSKSSSSASSGQLQERGAETARPTKRTKLSERALKKRGVLRDLLNEVEG</sequence>
<keyword evidence="18" id="KW-0238">DNA-binding</keyword>
<dbReference type="Pfam" id="PF13087">
    <property type="entry name" value="AAA_12"/>
    <property type="match status" value="1"/>
</dbReference>
<evidence type="ECO:0000256" key="3">
    <source>
        <dbReference type="ARBA" id="ARBA00007913"/>
    </source>
</evidence>
<keyword evidence="15" id="KW-0067">ATP-binding</keyword>
<evidence type="ECO:0000256" key="7">
    <source>
        <dbReference type="ARBA" id="ARBA00022705"/>
    </source>
</evidence>
<dbReference type="GO" id="GO:0046872">
    <property type="term" value="F:metal ion binding"/>
    <property type="evidence" value="ECO:0007669"/>
    <property type="project" value="UniProtKB-KW"/>
</dbReference>
<dbReference type="GO" id="GO:0005634">
    <property type="term" value="C:nucleus"/>
    <property type="evidence" value="ECO:0007669"/>
    <property type="project" value="UniProtKB-SubCell"/>
</dbReference>
<feature type="region of interest" description="Disordered" evidence="23">
    <location>
        <begin position="308"/>
        <end position="369"/>
    </location>
</feature>
<keyword evidence="13" id="KW-0378">Hydrolase</keyword>
<dbReference type="Gene3D" id="3.90.320.10">
    <property type="match status" value="1"/>
</dbReference>
<dbReference type="GO" id="GO:0006302">
    <property type="term" value="P:double-strand break repair"/>
    <property type="evidence" value="ECO:0007669"/>
    <property type="project" value="UniProtKB-ARBA"/>
</dbReference>
<dbReference type="Pfam" id="PF13086">
    <property type="entry name" value="AAA_11"/>
    <property type="match status" value="2"/>
</dbReference>
<feature type="region of interest" description="Disordered" evidence="23">
    <location>
        <begin position="21"/>
        <end position="170"/>
    </location>
</feature>
<evidence type="ECO:0000256" key="17">
    <source>
        <dbReference type="ARBA" id="ARBA00023014"/>
    </source>
</evidence>
<gene>
    <name evidence="27" type="ORF">PSFLO_02267</name>
</gene>
<dbReference type="Proteomes" id="UP000323386">
    <property type="component" value="Unassembled WGS sequence"/>
</dbReference>
<keyword evidence="11" id="KW-0255">Endonuclease</keyword>
<dbReference type="SUPFAM" id="SSF52540">
    <property type="entry name" value="P-loop containing nucleoside triphosphate hydrolases"/>
    <property type="match status" value="1"/>
</dbReference>
<dbReference type="GO" id="GO:0000014">
    <property type="term" value="F:single-stranded DNA endodeoxyribonuclease activity"/>
    <property type="evidence" value="ECO:0007669"/>
    <property type="project" value="UniProtKB-ARBA"/>
</dbReference>
<evidence type="ECO:0000256" key="22">
    <source>
        <dbReference type="ARBA" id="ARBA00047995"/>
    </source>
</evidence>
<dbReference type="EC" id="3.6.4.12" evidence="4"/>
<feature type="compositionally biased region" description="Basic and acidic residues" evidence="23">
    <location>
        <begin position="1616"/>
        <end position="1637"/>
    </location>
</feature>
<evidence type="ECO:0000256" key="14">
    <source>
        <dbReference type="ARBA" id="ARBA00022806"/>
    </source>
</evidence>
<dbReference type="CDD" id="cd18808">
    <property type="entry name" value="SF1_C_Upf1"/>
    <property type="match status" value="1"/>
</dbReference>
<feature type="compositionally biased region" description="Basic and acidic residues" evidence="23">
    <location>
        <begin position="457"/>
        <end position="481"/>
    </location>
</feature>
<dbReference type="InterPro" id="IPR027417">
    <property type="entry name" value="P-loop_NTPase"/>
</dbReference>
<evidence type="ECO:0000256" key="6">
    <source>
        <dbReference type="ARBA" id="ARBA00022485"/>
    </source>
</evidence>
<evidence type="ECO:0000256" key="5">
    <source>
        <dbReference type="ARBA" id="ARBA00021516"/>
    </source>
</evidence>
<keyword evidence="6" id="KW-0004">4Fe-4S</keyword>
<keyword evidence="28" id="KW-1185">Reference proteome</keyword>
<keyword evidence="14 27" id="KW-0347">Helicase</keyword>
<organism evidence="27 28">
    <name type="scientific">Pseudozyma flocculosa</name>
    <dbReference type="NCBI Taxonomy" id="84751"/>
    <lineage>
        <taxon>Eukaryota</taxon>
        <taxon>Fungi</taxon>
        <taxon>Dikarya</taxon>
        <taxon>Basidiomycota</taxon>
        <taxon>Ustilaginomycotina</taxon>
        <taxon>Ustilaginomycetes</taxon>
        <taxon>Ustilaginales</taxon>
        <taxon>Ustilaginaceae</taxon>
        <taxon>Pseudozyma</taxon>
    </lineage>
</organism>
<feature type="domain" description="DNA2/NAM7 helicase-like C-terminal" evidence="26">
    <location>
        <begin position="1263"/>
        <end position="1470"/>
    </location>
</feature>
<evidence type="ECO:0000256" key="23">
    <source>
        <dbReference type="SAM" id="MobiDB-lite"/>
    </source>
</evidence>